<dbReference type="OrthoDB" id="6500128at2759"/>
<feature type="transmembrane region" description="Helical" evidence="7">
    <location>
        <begin position="798"/>
        <end position="818"/>
    </location>
</feature>
<dbReference type="STRING" id="322104.A3LQ34"/>
<dbReference type="CDD" id="cd18577">
    <property type="entry name" value="ABC_6TM_Pgp_ABCB1_D1_like"/>
    <property type="match status" value="1"/>
</dbReference>
<dbReference type="CDD" id="cd03228">
    <property type="entry name" value="ABCC_MRP_Like"/>
    <property type="match status" value="1"/>
</dbReference>
<dbReference type="eggNOG" id="KOG0055">
    <property type="taxonomic scope" value="Eukaryota"/>
</dbReference>
<evidence type="ECO:0000256" key="7">
    <source>
        <dbReference type="SAM" id="Phobius"/>
    </source>
</evidence>
<evidence type="ECO:0000259" key="8">
    <source>
        <dbReference type="PROSITE" id="PS50893"/>
    </source>
</evidence>
<feature type="transmembrane region" description="Helical" evidence="7">
    <location>
        <begin position="12"/>
        <end position="41"/>
    </location>
</feature>
<dbReference type="SUPFAM" id="SSF90123">
    <property type="entry name" value="ABC transporter transmembrane region"/>
    <property type="match status" value="2"/>
</dbReference>
<dbReference type="SMART" id="SM00382">
    <property type="entry name" value="AAA"/>
    <property type="match status" value="2"/>
</dbReference>
<dbReference type="SUPFAM" id="SSF52540">
    <property type="entry name" value="P-loop containing nucleoside triphosphate hydrolases"/>
    <property type="match status" value="2"/>
</dbReference>
<dbReference type="RefSeq" id="XP_001383172.2">
    <property type="nucleotide sequence ID" value="XM_001383135.1"/>
</dbReference>
<keyword evidence="5 7" id="KW-1133">Transmembrane helix</keyword>
<dbReference type="Pfam" id="PF00664">
    <property type="entry name" value="ABC_membrane"/>
    <property type="match status" value="2"/>
</dbReference>
<evidence type="ECO:0000256" key="3">
    <source>
        <dbReference type="ARBA" id="ARBA00022741"/>
    </source>
</evidence>
<dbReference type="GO" id="GO:0005886">
    <property type="term" value="C:plasma membrane"/>
    <property type="evidence" value="ECO:0007669"/>
    <property type="project" value="EnsemblFungi"/>
</dbReference>
<dbReference type="InterPro" id="IPR003439">
    <property type="entry name" value="ABC_transporter-like_ATP-bd"/>
</dbReference>
<dbReference type="InterPro" id="IPR039421">
    <property type="entry name" value="Type_1_exporter"/>
</dbReference>
<evidence type="ECO:0000256" key="1">
    <source>
        <dbReference type="ARBA" id="ARBA00004141"/>
    </source>
</evidence>
<dbReference type="InterPro" id="IPR011527">
    <property type="entry name" value="ABC1_TM_dom"/>
</dbReference>
<feature type="transmembrane region" description="Helical" evidence="7">
    <location>
        <begin position="279"/>
        <end position="300"/>
    </location>
</feature>
<keyword evidence="3" id="KW-0547">Nucleotide-binding</keyword>
<proteinExistence type="predicted"/>
<dbReference type="InterPro" id="IPR003593">
    <property type="entry name" value="AAA+_ATPase"/>
</dbReference>
<evidence type="ECO:0000256" key="6">
    <source>
        <dbReference type="ARBA" id="ARBA00023136"/>
    </source>
</evidence>
<dbReference type="PANTHER" id="PTHR43394:SF1">
    <property type="entry name" value="ATP-BINDING CASSETTE SUB-FAMILY B MEMBER 10, MITOCHONDRIAL"/>
    <property type="match status" value="1"/>
</dbReference>
<dbReference type="HOGENOM" id="CLU_000604_17_8_1"/>
<dbReference type="GO" id="GO:0005794">
    <property type="term" value="C:Golgi apparatus"/>
    <property type="evidence" value="ECO:0007669"/>
    <property type="project" value="EnsemblFungi"/>
</dbReference>
<feature type="domain" description="ABC transporter" evidence="8">
    <location>
        <begin position="343"/>
        <end position="583"/>
    </location>
</feature>
<dbReference type="InParanoid" id="A3LQ34"/>
<dbReference type="GO" id="GO:0015421">
    <property type="term" value="F:ABC-type oligopeptide transporter activity"/>
    <property type="evidence" value="ECO:0007669"/>
    <property type="project" value="TreeGrafter"/>
</dbReference>
<organism evidence="10 11">
    <name type="scientific">Scheffersomyces stipitis (strain ATCC 58785 / CBS 6054 / NBRC 10063 / NRRL Y-11545)</name>
    <name type="common">Yeast</name>
    <name type="synonym">Pichia stipitis</name>
    <dbReference type="NCBI Taxonomy" id="322104"/>
    <lineage>
        <taxon>Eukaryota</taxon>
        <taxon>Fungi</taxon>
        <taxon>Dikarya</taxon>
        <taxon>Ascomycota</taxon>
        <taxon>Saccharomycotina</taxon>
        <taxon>Pichiomycetes</taxon>
        <taxon>Debaryomycetaceae</taxon>
        <taxon>Scheffersomyces</taxon>
    </lineage>
</organism>
<keyword evidence="2 7" id="KW-0812">Transmembrane</keyword>
<keyword evidence="4" id="KW-0067">ATP-binding</keyword>
<feature type="non-terminal residue" evidence="10">
    <location>
        <position position="1"/>
    </location>
</feature>
<evidence type="ECO:0000256" key="5">
    <source>
        <dbReference type="ARBA" id="ARBA00022989"/>
    </source>
</evidence>
<feature type="domain" description="ABC transmembrane type-1" evidence="9">
    <location>
        <begin position="652"/>
        <end position="940"/>
    </location>
</feature>
<feature type="transmembrane region" description="Helical" evidence="7">
    <location>
        <begin position="238"/>
        <end position="267"/>
    </location>
</feature>
<dbReference type="GO" id="GO:0043332">
    <property type="term" value="C:mating projection tip"/>
    <property type="evidence" value="ECO:0007669"/>
    <property type="project" value="EnsemblFungi"/>
</dbReference>
<dbReference type="Gene3D" id="1.20.1560.10">
    <property type="entry name" value="ABC transporter type 1, transmembrane domain"/>
    <property type="match status" value="1"/>
</dbReference>
<dbReference type="EMBL" id="CP000496">
    <property type="protein sequence ID" value="ABN65143.2"/>
    <property type="molecule type" value="Genomic_DNA"/>
</dbReference>
<dbReference type="CDD" id="cd18578">
    <property type="entry name" value="ABC_6TM_Pgp_ABCB1_D2_like"/>
    <property type="match status" value="1"/>
</dbReference>
<feature type="transmembrane region" description="Helical" evidence="7">
    <location>
        <begin position="167"/>
        <end position="188"/>
    </location>
</feature>
<reference evidence="10 11" key="1">
    <citation type="journal article" date="2007" name="Nat. Biotechnol.">
        <title>Genome sequence of the lignocellulose-bioconverting and xylose-fermenting yeast Pichia stipitis.</title>
        <authorList>
            <person name="Jeffries T.W."/>
            <person name="Grigoriev I.V."/>
            <person name="Grimwood J."/>
            <person name="Laplaza J.M."/>
            <person name="Aerts A."/>
            <person name="Salamov A."/>
            <person name="Schmutz J."/>
            <person name="Lindquist E."/>
            <person name="Dehal P."/>
            <person name="Shapiro H."/>
            <person name="Jin Y.S."/>
            <person name="Passoth V."/>
            <person name="Richardson P.M."/>
        </authorList>
    </citation>
    <scope>NUCLEOTIDE SEQUENCE [LARGE SCALE GENOMIC DNA]</scope>
    <source>
        <strain evidence="11">ATCC 58785 / CBS 6054 / NBRC 10063 / NRRL Y-11545</strain>
    </source>
</reference>
<dbReference type="Pfam" id="PF00005">
    <property type="entry name" value="ABC_tran"/>
    <property type="match status" value="2"/>
</dbReference>
<evidence type="ECO:0000256" key="4">
    <source>
        <dbReference type="ARBA" id="ARBA00022840"/>
    </source>
</evidence>
<dbReference type="GO" id="GO:0000770">
    <property type="term" value="P:peptide pheromone export"/>
    <property type="evidence" value="ECO:0007669"/>
    <property type="project" value="EnsemblFungi"/>
</dbReference>
<dbReference type="InterPro" id="IPR017871">
    <property type="entry name" value="ABC_transporter-like_CS"/>
</dbReference>
<dbReference type="PROSITE" id="PS00211">
    <property type="entry name" value="ABC_TRANSPORTER_1"/>
    <property type="match status" value="1"/>
</dbReference>
<evidence type="ECO:0000313" key="10">
    <source>
        <dbReference type="EMBL" id="ABN65143.2"/>
    </source>
</evidence>
<dbReference type="KEGG" id="pic:PICST_40758"/>
<gene>
    <name evidence="10" type="primary">HST6</name>
    <name evidence="10" type="ORF">PICST_40758</name>
</gene>
<dbReference type="Gene3D" id="3.40.50.300">
    <property type="entry name" value="P-loop containing nucleotide triphosphate hydrolases"/>
    <property type="match status" value="2"/>
</dbReference>
<feature type="transmembrane region" description="Helical" evidence="7">
    <location>
        <begin position="650"/>
        <end position="672"/>
    </location>
</feature>
<dbReference type="PROSITE" id="PS50929">
    <property type="entry name" value="ABC_TM1F"/>
    <property type="match status" value="2"/>
</dbReference>
<dbReference type="GO" id="GO:0005524">
    <property type="term" value="F:ATP binding"/>
    <property type="evidence" value="ECO:0007669"/>
    <property type="project" value="UniProtKB-KW"/>
</dbReference>
<dbReference type="InterPro" id="IPR027417">
    <property type="entry name" value="P-loop_NTPase"/>
</dbReference>
<dbReference type="OMA" id="TFWACLT"/>
<dbReference type="AlphaFoldDB" id="A3LQ34"/>
<comment type="subcellular location">
    <subcellularLocation>
        <location evidence="1">Membrane</location>
        <topology evidence="1">Multi-pass membrane protein</topology>
    </subcellularLocation>
</comment>
<dbReference type="InterPro" id="IPR036640">
    <property type="entry name" value="ABC1_TM_sf"/>
</dbReference>
<dbReference type="PANTHER" id="PTHR43394">
    <property type="entry name" value="ATP-DEPENDENT PERMEASE MDL1, MITOCHONDRIAL"/>
    <property type="match status" value="1"/>
</dbReference>
<feature type="domain" description="ABC transmembrane type-1" evidence="9">
    <location>
        <begin position="23"/>
        <end position="308"/>
    </location>
</feature>
<dbReference type="GeneID" id="4836981"/>
<accession>A3LQ34</accession>
<feature type="transmembrane region" description="Helical" evidence="7">
    <location>
        <begin position="61"/>
        <end position="86"/>
    </location>
</feature>
<feature type="transmembrane region" description="Helical" evidence="7">
    <location>
        <begin position="772"/>
        <end position="792"/>
    </location>
</feature>
<evidence type="ECO:0000259" key="9">
    <source>
        <dbReference type="PROSITE" id="PS50929"/>
    </source>
</evidence>
<sequence>KSVLMFFQKSDIPYFIFATINVCIAAAATPLQTLVYGKIFARLSNFYSGHYSDYQIFISDVRLLCLLIMAIGGCKMLFTFLGVSCWMQFGERQQLRARTKLYKLMLSRKMEWFDSVDGTSGQISQVNRCVEELRSGSSEVIGLLVQSIASIIALSITSLYHSWSLTLVIMATSPIMAIFSWLFGRLTYKAADQENRLNASAAKILDWCLSCASVVRVFNGKYVEQAKFNRLIDMSAGVYFKLAAAMAGNSGILRTLSIMMFVQGFWFGNYMISIGDLDINQVFTCFTSCLMLGAAISDLANLLSSLNTARAAASMISKFMLSQGEVLDEESHYLQPAICKGRIEFKDVCFHYPGREGQVLNNLSATIEAQKLTFIIGKSGSGKSTISQLLLKMYSNNEGTISIDGHDISTLSRNWITDSITVIEQSVTIYNQTLRNNLAVSVVNKYGSLNSVPLSLISDALSFARLNEVVEGLEDGIDTTISSSTLSGGQKQRVAIARAKLRDTPILILDESLCALDNRLRIPLFNEIREWRKGKTTIVIVHELDYLNDNDNVIVLENGSVKYHGLFEEVRDQEIISRFNDEISFESKTSSVIDPIPRKSVEYNYLTNPVILKDLEKNVGSKIADDNSDEVYCVLAILKYCFHTIETKPWIAVGLLFSVFSGIAGPVFSFSFSRLLSSMVEASVGINITHKLKLWSLIVVGISVASGGSHFVSSFILSFCSEKWILKLRKLCFQKINEQDMSFIDLENTKASEITALLMNDSRDLRNLVSEFLSLALNLVVMVLVGVTWSIISGWKLALVGISFVPLVLSVTRVYGILLESSENCYKSTVAKLENHNYETLTAIRSITILRLQNYFKEEFDCNIQRIRKRGTIRALQTGLGLGLTEGCNAIATGTILYYGMVLAGKNEYTQQQLLQVITILTLTMTNAAGLMNQLPEIARGQRAGTRIIKLLNMTPSEAENDGDITINRNFTNPLLQFDNLQFGYSGQENVLKNVSFNIDKDDICAIVGKSGGGKSTIASLLMRLYNAGDRSIFLSNYDIMRLDIDHLRDTITIVPQNPSFFEGTIFDNLTYGINPKKRVNMDKIYKVLKYVNMYSYVLSLPEGVHTIIGEGSHSLLSGGQSQRLSIARALIRDPQVLILDECTSNLDKENTDFIINLINTTLRGKMTIILITHDVEVMKVANRIIKVKNGYIVEQR</sequence>
<dbReference type="Proteomes" id="UP000002258">
    <property type="component" value="Chromosome 2"/>
</dbReference>
<evidence type="ECO:0000256" key="2">
    <source>
        <dbReference type="ARBA" id="ARBA00022692"/>
    </source>
</evidence>
<feature type="transmembrane region" description="Helical" evidence="7">
    <location>
        <begin position="692"/>
        <end position="720"/>
    </location>
</feature>
<dbReference type="GO" id="GO:0016887">
    <property type="term" value="F:ATP hydrolysis activity"/>
    <property type="evidence" value="ECO:0007669"/>
    <property type="project" value="InterPro"/>
</dbReference>
<dbReference type="PROSITE" id="PS50893">
    <property type="entry name" value="ABC_TRANSPORTER_2"/>
    <property type="match status" value="2"/>
</dbReference>
<keyword evidence="11" id="KW-1185">Reference proteome</keyword>
<feature type="domain" description="ABC transporter" evidence="8">
    <location>
        <begin position="976"/>
        <end position="1196"/>
    </location>
</feature>
<protein>
    <submittedName>
        <fullName evidence="10">ATP-dependent permease</fullName>
    </submittedName>
</protein>
<evidence type="ECO:0000313" key="11">
    <source>
        <dbReference type="Proteomes" id="UP000002258"/>
    </source>
</evidence>
<keyword evidence="6 7" id="KW-0472">Membrane</keyword>
<name>A3LQ34_PICST</name>
<dbReference type="GO" id="GO:0015440">
    <property type="term" value="F:ABC-type peptide transporter activity"/>
    <property type="evidence" value="ECO:0007669"/>
    <property type="project" value="EnsemblFungi"/>
</dbReference>
<dbReference type="FunCoup" id="A3LQ34">
    <property type="interactions" value="804"/>
</dbReference>